<protein>
    <submittedName>
        <fullName evidence="2">Amidase</fullName>
    </submittedName>
</protein>
<name>A0ABS1FA07_9PROT</name>
<dbReference type="InterPro" id="IPR036928">
    <property type="entry name" value="AS_sf"/>
</dbReference>
<dbReference type="PANTHER" id="PTHR11895:SF76">
    <property type="entry name" value="INDOLEACETAMIDE HYDROLASE"/>
    <property type="match status" value="1"/>
</dbReference>
<dbReference type="PANTHER" id="PTHR11895">
    <property type="entry name" value="TRANSAMIDASE"/>
    <property type="match status" value="1"/>
</dbReference>
<evidence type="ECO:0000259" key="1">
    <source>
        <dbReference type="Pfam" id="PF01425"/>
    </source>
</evidence>
<sequence length="483" mass="50131">MSVQSDGVWRDGAAALAARLAGGEVSARAVTEAHLERIAAADPGLRAFLTVAADEALARAGELDAALARTGRPVGPLHGLPVAVKDLTDTAGIRTTYGSELYADHVPAANDVAVARIEAAGGIVIGKTNTPEFGFGAICRNRLAGPTRNPFDTRLTSGGSSGGSAVAVAAGMAPLAHGTDFGGSVRVPASFCGVASIRPTPGLVPAPKRALGWDTLATHGAMARDTADCALLLGAMAGMDFGDPTSLLPPLRDGRDGEAESRLGATADFGVAAVSQAVRERFAAAVARLEDVAGPVVHRHPDCGDAMAIFRTLRAAQIRHAYGPLLDSHGDRLTDTVRWNIEAGRGITADAYLDAQAARTALYRRFVALFRDIDVLVAPACGVLPWPNEDGEVTAIDGRPVETILDYLGVTAIVTLIGFPVLTLPVGEAGMLPFGVQLIARPGEEGRLIGLGRRLERDAGFVHRWPPSAVVGVHHDSARPEQP</sequence>
<reference evidence="3" key="1">
    <citation type="submission" date="2021-01" db="EMBL/GenBank/DDBJ databases">
        <title>Genome public.</title>
        <authorList>
            <person name="Liu C."/>
            <person name="Sun Q."/>
        </authorList>
    </citation>
    <scope>NUCLEOTIDE SEQUENCE [LARGE SCALE GENOMIC DNA]</scope>
    <source>
        <strain evidence="3">YIM B02556</strain>
    </source>
</reference>
<comment type="caution">
    <text evidence="2">The sequence shown here is derived from an EMBL/GenBank/DDBJ whole genome shotgun (WGS) entry which is preliminary data.</text>
</comment>
<dbReference type="InterPro" id="IPR000120">
    <property type="entry name" value="Amidase"/>
</dbReference>
<dbReference type="RefSeq" id="WP_200196601.1">
    <property type="nucleotide sequence ID" value="NZ_JAENHM010000060.1"/>
</dbReference>
<evidence type="ECO:0000313" key="3">
    <source>
        <dbReference type="Proteomes" id="UP000652760"/>
    </source>
</evidence>
<accession>A0ABS1FA07</accession>
<dbReference type="InterPro" id="IPR023631">
    <property type="entry name" value="Amidase_dom"/>
</dbReference>
<dbReference type="Pfam" id="PF01425">
    <property type="entry name" value="Amidase"/>
    <property type="match status" value="1"/>
</dbReference>
<gene>
    <name evidence="2" type="ORF">JHL17_22585</name>
</gene>
<dbReference type="Proteomes" id="UP000652760">
    <property type="component" value="Unassembled WGS sequence"/>
</dbReference>
<dbReference type="EMBL" id="JAENHM010000060">
    <property type="protein sequence ID" value="MBK1840198.1"/>
    <property type="molecule type" value="Genomic_DNA"/>
</dbReference>
<dbReference type="Gene3D" id="3.90.1300.10">
    <property type="entry name" value="Amidase signature (AS) domain"/>
    <property type="match status" value="1"/>
</dbReference>
<organism evidence="2 3">
    <name type="scientific">Azospirillum endophyticum</name>
    <dbReference type="NCBI Taxonomy" id="2800326"/>
    <lineage>
        <taxon>Bacteria</taxon>
        <taxon>Pseudomonadati</taxon>
        <taxon>Pseudomonadota</taxon>
        <taxon>Alphaproteobacteria</taxon>
        <taxon>Rhodospirillales</taxon>
        <taxon>Azospirillaceae</taxon>
        <taxon>Azospirillum</taxon>
    </lineage>
</organism>
<proteinExistence type="predicted"/>
<dbReference type="InterPro" id="IPR020556">
    <property type="entry name" value="Amidase_CS"/>
</dbReference>
<dbReference type="SUPFAM" id="SSF75304">
    <property type="entry name" value="Amidase signature (AS) enzymes"/>
    <property type="match status" value="1"/>
</dbReference>
<dbReference type="PROSITE" id="PS00571">
    <property type="entry name" value="AMIDASES"/>
    <property type="match status" value="1"/>
</dbReference>
<feature type="domain" description="Amidase" evidence="1">
    <location>
        <begin position="30"/>
        <end position="448"/>
    </location>
</feature>
<evidence type="ECO:0000313" key="2">
    <source>
        <dbReference type="EMBL" id="MBK1840198.1"/>
    </source>
</evidence>
<keyword evidence="3" id="KW-1185">Reference proteome</keyword>